<sequence>MESADERDNDPGGDDPTAAFEAESDHLRACLAGQKVNSISNTPHTNITSTKNCLELAAQFGV</sequence>
<reference evidence="2" key="1">
    <citation type="submission" date="2020-10" db="EMBL/GenBank/DDBJ databases">
        <title>Taxonomic study of unclassified bacteria belonging to the class Ktedonobacteria.</title>
        <authorList>
            <person name="Yabe S."/>
            <person name="Wang C.M."/>
            <person name="Zheng Y."/>
            <person name="Sakai Y."/>
            <person name="Cavaletti L."/>
            <person name="Monciardini P."/>
            <person name="Donadio S."/>
        </authorList>
    </citation>
    <scope>NUCLEOTIDE SEQUENCE</scope>
    <source>
        <strain evidence="2">SOSP1-1</strain>
    </source>
</reference>
<accession>A0A8J3HWG6</accession>
<feature type="region of interest" description="Disordered" evidence="1">
    <location>
        <begin position="1"/>
        <end position="24"/>
    </location>
</feature>
<gene>
    <name evidence="2" type="ORF">KSX_01100</name>
</gene>
<dbReference type="Proteomes" id="UP000612362">
    <property type="component" value="Unassembled WGS sequence"/>
</dbReference>
<feature type="compositionally biased region" description="Basic and acidic residues" evidence="1">
    <location>
        <begin position="1"/>
        <end position="10"/>
    </location>
</feature>
<evidence type="ECO:0000313" key="2">
    <source>
        <dbReference type="EMBL" id="GHO41947.1"/>
    </source>
</evidence>
<keyword evidence="3" id="KW-1185">Reference proteome</keyword>
<organism evidence="2 3">
    <name type="scientific">Ktedonospora formicarum</name>
    <dbReference type="NCBI Taxonomy" id="2778364"/>
    <lineage>
        <taxon>Bacteria</taxon>
        <taxon>Bacillati</taxon>
        <taxon>Chloroflexota</taxon>
        <taxon>Ktedonobacteria</taxon>
        <taxon>Ktedonobacterales</taxon>
        <taxon>Ktedonobacteraceae</taxon>
        <taxon>Ktedonospora</taxon>
    </lineage>
</organism>
<evidence type="ECO:0000313" key="3">
    <source>
        <dbReference type="Proteomes" id="UP000612362"/>
    </source>
</evidence>
<dbReference type="EMBL" id="BNJF01000001">
    <property type="protein sequence ID" value="GHO41947.1"/>
    <property type="molecule type" value="Genomic_DNA"/>
</dbReference>
<protein>
    <submittedName>
        <fullName evidence="2">Uncharacterized protein</fullName>
    </submittedName>
</protein>
<dbReference type="AlphaFoldDB" id="A0A8J3HWG6"/>
<proteinExistence type="predicted"/>
<comment type="caution">
    <text evidence="2">The sequence shown here is derived from an EMBL/GenBank/DDBJ whole genome shotgun (WGS) entry which is preliminary data.</text>
</comment>
<name>A0A8J3HWG6_9CHLR</name>
<evidence type="ECO:0000256" key="1">
    <source>
        <dbReference type="SAM" id="MobiDB-lite"/>
    </source>
</evidence>